<dbReference type="OrthoDB" id="2756277at2759"/>
<accession>A0A2G8RYJ9</accession>
<keyword evidence="1" id="KW-0472">Membrane</keyword>
<evidence type="ECO:0000313" key="3">
    <source>
        <dbReference type="Proteomes" id="UP000230002"/>
    </source>
</evidence>
<comment type="caution">
    <text evidence="2">The sequence shown here is derived from an EMBL/GenBank/DDBJ whole genome shotgun (WGS) entry which is preliminary data.</text>
</comment>
<dbReference type="Proteomes" id="UP000230002">
    <property type="component" value="Unassembled WGS sequence"/>
</dbReference>
<dbReference type="EMBL" id="AYKW01000045">
    <property type="protein sequence ID" value="PIL26564.1"/>
    <property type="molecule type" value="Genomic_DNA"/>
</dbReference>
<sequence length="327" mass="36092">MENFTSSETIQPIGHELYTEHDIVLWHTVSLLLQSVLFGAFAVTYATARSALLKGSGPFLHVEQRNIVYLRAITAMLGFAFANLAMSFMATLLPAAGYEGKLDIPYKTFRDKYFLFLSVNGIQFYLYVTQTAIAGGLLTYILCIKSDGNPKAYSHAALCSVLGTLFGYFAFRDGLWAFQFLFFTTVGVNLLSSGPMMQASLRGTEIVRKPWDWHPRALVAFFCSKEFTDATVQSAAPYSLASLLLPVTFLVDTNILFYTAMSVLSPLMGIVFSFAVVGWSRAGGANEPYVPWTRQSQGRPPMSDTGYISLTAPLDRSPDLALYGVTR</sequence>
<evidence type="ECO:0000256" key="1">
    <source>
        <dbReference type="SAM" id="Phobius"/>
    </source>
</evidence>
<feature type="transmembrane region" description="Helical" evidence="1">
    <location>
        <begin position="24"/>
        <end position="47"/>
    </location>
</feature>
<name>A0A2G8RYJ9_9APHY</name>
<protein>
    <submittedName>
        <fullName evidence="2">Uncharacterized protein</fullName>
    </submittedName>
</protein>
<feature type="transmembrane region" description="Helical" evidence="1">
    <location>
        <begin position="152"/>
        <end position="170"/>
    </location>
</feature>
<keyword evidence="1" id="KW-0812">Transmembrane</keyword>
<evidence type="ECO:0000313" key="2">
    <source>
        <dbReference type="EMBL" id="PIL26564.1"/>
    </source>
</evidence>
<keyword evidence="1" id="KW-1133">Transmembrane helix</keyword>
<gene>
    <name evidence="2" type="ORF">GSI_12322</name>
</gene>
<feature type="transmembrane region" description="Helical" evidence="1">
    <location>
        <begin position="257"/>
        <end position="279"/>
    </location>
</feature>
<organism evidence="2 3">
    <name type="scientific">Ganoderma sinense ZZ0214-1</name>
    <dbReference type="NCBI Taxonomy" id="1077348"/>
    <lineage>
        <taxon>Eukaryota</taxon>
        <taxon>Fungi</taxon>
        <taxon>Dikarya</taxon>
        <taxon>Basidiomycota</taxon>
        <taxon>Agaricomycotina</taxon>
        <taxon>Agaricomycetes</taxon>
        <taxon>Polyporales</taxon>
        <taxon>Polyporaceae</taxon>
        <taxon>Ganoderma</taxon>
    </lineage>
</organism>
<feature type="transmembrane region" description="Helical" evidence="1">
    <location>
        <begin position="68"/>
        <end position="93"/>
    </location>
</feature>
<feature type="transmembrane region" description="Helical" evidence="1">
    <location>
        <begin position="113"/>
        <end position="140"/>
    </location>
</feature>
<dbReference type="AlphaFoldDB" id="A0A2G8RYJ9"/>
<reference evidence="2 3" key="1">
    <citation type="journal article" date="2015" name="Sci. Rep.">
        <title>Chromosome-level genome map provides insights into diverse defense mechanisms in the medicinal fungus Ganoderma sinense.</title>
        <authorList>
            <person name="Zhu Y."/>
            <person name="Xu J."/>
            <person name="Sun C."/>
            <person name="Zhou S."/>
            <person name="Xu H."/>
            <person name="Nelson D.R."/>
            <person name="Qian J."/>
            <person name="Song J."/>
            <person name="Luo H."/>
            <person name="Xiang L."/>
            <person name="Li Y."/>
            <person name="Xu Z."/>
            <person name="Ji A."/>
            <person name="Wang L."/>
            <person name="Lu S."/>
            <person name="Hayward A."/>
            <person name="Sun W."/>
            <person name="Li X."/>
            <person name="Schwartz D.C."/>
            <person name="Wang Y."/>
            <person name="Chen S."/>
        </authorList>
    </citation>
    <scope>NUCLEOTIDE SEQUENCE [LARGE SCALE GENOMIC DNA]</scope>
    <source>
        <strain evidence="2 3">ZZ0214-1</strain>
    </source>
</reference>
<proteinExistence type="predicted"/>
<keyword evidence="3" id="KW-1185">Reference proteome</keyword>